<gene>
    <name evidence="2" type="ORF">IWQ60_002794</name>
</gene>
<reference evidence="2" key="1">
    <citation type="submission" date="2022-07" db="EMBL/GenBank/DDBJ databases">
        <title>Phylogenomic reconstructions and comparative analyses of Kickxellomycotina fungi.</title>
        <authorList>
            <person name="Reynolds N.K."/>
            <person name="Stajich J.E."/>
            <person name="Barry K."/>
            <person name="Grigoriev I.V."/>
            <person name="Crous P."/>
            <person name="Smith M.E."/>
        </authorList>
    </citation>
    <scope>NUCLEOTIDE SEQUENCE</scope>
    <source>
        <strain evidence="2">RSA 861</strain>
    </source>
</reference>
<comment type="caution">
    <text evidence="2">The sequence shown here is derived from an EMBL/GenBank/DDBJ whole genome shotgun (WGS) entry which is preliminary data.</text>
</comment>
<dbReference type="Pfam" id="PF01878">
    <property type="entry name" value="EVE"/>
    <property type="match status" value="1"/>
</dbReference>
<sequence length="141" mass="16346">MAHILLTGTEVLADEIRAGAASSQRYRRKLQRNHEARNILRDDMKIGDLLVSLRLRAKATRIHPYYDAKLKEKDPAKWYMVDVKLVEKFPRLISLRELQQYKNEKLCGLVLLGRGRLSVQPVTPVEYKFITDLAQQDISKT</sequence>
<dbReference type="InterPro" id="IPR052181">
    <property type="entry name" value="5hmC_binding"/>
</dbReference>
<dbReference type="OrthoDB" id="41445at2759"/>
<dbReference type="AlphaFoldDB" id="A0A9W8DVC9"/>
<dbReference type="InterPro" id="IPR015947">
    <property type="entry name" value="PUA-like_sf"/>
</dbReference>
<protein>
    <recommendedName>
        <fullName evidence="1">EVE domain-containing protein</fullName>
    </recommendedName>
</protein>
<dbReference type="SUPFAM" id="SSF88697">
    <property type="entry name" value="PUA domain-like"/>
    <property type="match status" value="1"/>
</dbReference>
<dbReference type="Gene3D" id="3.10.590.10">
    <property type="entry name" value="ph1033 like domains"/>
    <property type="match status" value="1"/>
</dbReference>
<dbReference type="Proteomes" id="UP001150569">
    <property type="component" value="Unassembled WGS sequence"/>
</dbReference>
<evidence type="ECO:0000259" key="1">
    <source>
        <dbReference type="Pfam" id="PF01878"/>
    </source>
</evidence>
<dbReference type="EMBL" id="JANBPT010000111">
    <property type="protein sequence ID" value="KAJ1927575.1"/>
    <property type="molecule type" value="Genomic_DNA"/>
</dbReference>
<keyword evidence="3" id="KW-1185">Reference proteome</keyword>
<evidence type="ECO:0000313" key="2">
    <source>
        <dbReference type="EMBL" id="KAJ1927575.1"/>
    </source>
</evidence>
<dbReference type="GO" id="GO:0005634">
    <property type="term" value="C:nucleus"/>
    <property type="evidence" value="ECO:0007669"/>
    <property type="project" value="TreeGrafter"/>
</dbReference>
<dbReference type="PANTHER" id="PTHR14087">
    <property type="entry name" value="THYMOCYTE NUCLEAR PROTEIN 1"/>
    <property type="match status" value="1"/>
</dbReference>
<feature type="domain" description="EVE" evidence="1">
    <location>
        <begin position="62"/>
        <end position="132"/>
    </location>
</feature>
<organism evidence="2 3">
    <name type="scientific">Tieghemiomyces parasiticus</name>
    <dbReference type="NCBI Taxonomy" id="78921"/>
    <lineage>
        <taxon>Eukaryota</taxon>
        <taxon>Fungi</taxon>
        <taxon>Fungi incertae sedis</taxon>
        <taxon>Zoopagomycota</taxon>
        <taxon>Kickxellomycotina</taxon>
        <taxon>Dimargaritomycetes</taxon>
        <taxon>Dimargaritales</taxon>
        <taxon>Dimargaritaceae</taxon>
        <taxon>Tieghemiomyces</taxon>
    </lineage>
</organism>
<evidence type="ECO:0000313" key="3">
    <source>
        <dbReference type="Proteomes" id="UP001150569"/>
    </source>
</evidence>
<proteinExistence type="predicted"/>
<accession>A0A9W8DVC9</accession>
<dbReference type="PANTHER" id="PTHR14087:SF7">
    <property type="entry name" value="THYMOCYTE NUCLEAR PROTEIN 1"/>
    <property type="match status" value="1"/>
</dbReference>
<dbReference type="InterPro" id="IPR002740">
    <property type="entry name" value="EVE_domain"/>
</dbReference>
<name>A0A9W8DVC9_9FUNG</name>